<dbReference type="EMBL" id="NMWU01000008">
    <property type="protein sequence ID" value="PLS31553.1"/>
    <property type="molecule type" value="Genomic_DNA"/>
</dbReference>
<evidence type="ECO:0000256" key="7">
    <source>
        <dbReference type="ARBA" id="ARBA00023204"/>
    </source>
</evidence>
<dbReference type="AlphaFoldDB" id="A0A2N5JBG9"/>
<dbReference type="GO" id="GO:0005524">
    <property type="term" value="F:ATP binding"/>
    <property type="evidence" value="ECO:0007669"/>
    <property type="project" value="UniProtKB-KW"/>
</dbReference>
<organism evidence="13 14">
    <name type="scientific">Bifidobacterium margollesii</name>
    <dbReference type="NCBI Taxonomy" id="2020964"/>
    <lineage>
        <taxon>Bacteria</taxon>
        <taxon>Bacillati</taxon>
        <taxon>Actinomycetota</taxon>
        <taxon>Actinomycetes</taxon>
        <taxon>Bifidobacteriales</taxon>
        <taxon>Bifidobacteriaceae</taxon>
        <taxon>Bifidobacterium</taxon>
    </lineage>
</organism>
<comment type="caution">
    <text evidence="13">The sequence shown here is derived from an EMBL/GenBank/DDBJ whole genome shotgun (WGS) entry which is preliminary data.</text>
</comment>
<keyword evidence="6" id="KW-0067">ATP-binding</keyword>
<dbReference type="OrthoDB" id="9806954at2"/>
<dbReference type="Pfam" id="PF02463">
    <property type="entry name" value="SMC_N"/>
    <property type="match status" value="1"/>
</dbReference>
<feature type="coiled-coil region" evidence="10">
    <location>
        <begin position="167"/>
        <end position="194"/>
    </location>
</feature>
<evidence type="ECO:0000256" key="5">
    <source>
        <dbReference type="ARBA" id="ARBA00022763"/>
    </source>
</evidence>
<gene>
    <name evidence="13" type="ORF">Uis1B_0544</name>
</gene>
<dbReference type="InterPro" id="IPR004604">
    <property type="entry name" value="DNA_recomb/repair_RecN"/>
</dbReference>
<dbReference type="GO" id="GO:0006310">
    <property type="term" value="P:DNA recombination"/>
    <property type="evidence" value="ECO:0007669"/>
    <property type="project" value="InterPro"/>
</dbReference>
<evidence type="ECO:0000256" key="2">
    <source>
        <dbReference type="ARBA" id="ARBA00009441"/>
    </source>
</evidence>
<proteinExistence type="inferred from homology"/>
<dbReference type="InterPro" id="IPR003395">
    <property type="entry name" value="RecF/RecN/SMC_N"/>
</dbReference>
<feature type="domain" description="RecF/RecN/SMC N-terminal" evidence="12">
    <location>
        <begin position="2"/>
        <end position="536"/>
    </location>
</feature>
<protein>
    <recommendedName>
        <fullName evidence="3 9">DNA repair protein RecN</fullName>
    </recommendedName>
    <alternativeName>
        <fullName evidence="8 9">Recombination protein N</fullName>
    </alternativeName>
</protein>
<dbReference type="PANTHER" id="PTHR11059:SF0">
    <property type="entry name" value="DNA REPAIR PROTEIN RECN"/>
    <property type="match status" value="1"/>
</dbReference>
<dbReference type="SUPFAM" id="SSF52540">
    <property type="entry name" value="P-loop containing nucleoside triphosphate hydrolases"/>
    <property type="match status" value="1"/>
</dbReference>
<name>A0A2N5JBG9_9BIFI</name>
<dbReference type="GO" id="GO:0043590">
    <property type="term" value="C:bacterial nucleoid"/>
    <property type="evidence" value="ECO:0007669"/>
    <property type="project" value="TreeGrafter"/>
</dbReference>
<evidence type="ECO:0000256" key="10">
    <source>
        <dbReference type="SAM" id="Coils"/>
    </source>
</evidence>
<dbReference type="Proteomes" id="UP000235050">
    <property type="component" value="Unassembled WGS sequence"/>
</dbReference>
<dbReference type="PIRSF" id="PIRSF003128">
    <property type="entry name" value="RecN"/>
    <property type="match status" value="1"/>
</dbReference>
<evidence type="ECO:0000313" key="13">
    <source>
        <dbReference type="EMBL" id="PLS31553.1"/>
    </source>
</evidence>
<dbReference type="Gene3D" id="3.40.50.300">
    <property type="entry name" value="P-loop containing nucleotide triphosphate hydrolases"/>
    <property type="match status" value="2"/>
</dbReference>
<evidence type="ECO:0000313" key="14">
    <source>
        <dbReference type="Proteomes" id="UP000235050"/>
    </source>
</evidence>
<keyword evidence="7 9" id="KW-0234">DNA repair</keyword>
<keyword evidence="10" id="KW-0175">Coiled coil</keyword>
<evidence type="ECO:0000259" key="12">
    <source>
        <dbReference type="Pfam" id="PF02463"/>
    </source>
</evidence>
<dbReference type="InterPro" id="IPR027417">
    <property type="entry name" value="P-loop_NTPase"/>
</dbReference>
<comment type="similarity">
    <text evidence="2 9">Belongs to the RecN family.</text>
</comment>
<keyword evidence="4" id="KW-0547">Nucleotide-binding</keyword>
<keyword evidence="14" id="KW-1185">Reference proteome</keyword>
<dbReference type="RefSeq" id="WP_101615361.1">
    <property type="nucleotide sequence ID" value="NZ_NMWU01000008.1"/>
</dbReference>
<evidence type="ECO:0000256" key="3">
    <source>
        <dbReference type="ARBA" id="ARBA00021315"/>
    </source>
</evidence>
<feature type="compositionally biased region" description="Basic and acidic residues" evidence="11">
    <location>
        <begin position="592"/>
        <end position="604"/>
    </location>
</feature>
<evidence type="ECO:0000256" key="9">
    <source>
        <dbReference type="PIRNR" id="PIRNR003128"/>
    </source>
</evidence>
<dbReference type="GO" id="GO:0006281">
    <property type="term" value="P:DNA repair"/>
    <property type="evidence" value="ECO:0007669"/>
    <property type="project" value="UniProtKB-KW"/>
</dbReference>
<dbReference type="PANTHER" id="PTHR11059">
    <property type="entry name" value="DNA REPAIR PROTEIN RECN"/>
    <property type="match status" value="1"/>
</dbReference>
<evidence type="ECO:0000256" key="6">
    <source>
        <dbReference type="ARBA" id="ARBA00022840"/>
    </source>
</evidence>
<evidence type="ECO:0000256" key="11">
    <source>
        <dbReference type="SAM" id="MobiDB-lite"/>
    </source>
</evidence>
<evidence type="ECO:0000256" key="1">
    <source>
        <dbReference type="ARBA" id="ARBA00003618"/>
    </source>
</evidence>
<comment type="function">
    <text evidence="1 9">May be involved in recombinational repair of damaged DNA.</text>
</comment>
<keyword evidence="5 9" id="KW-0227">DNA damage</keyword>
<reference evidence="13 14" key="1">
    <citation type="submission" date="2017-07" db="EMBL/GenBank/DDBJ databases">
        <title>Bifidobacterium novel species.</title>
        <authorList>
            <person name="Lugli G.A."/>
            <person name="Milani C."/>
            <person name="Duranti S."/>
            <person name="Mangifesta M."/>
        </authorList>
    </citation>
    <scope>NUCLEOTIDE SEQUENCE [LARGE SCALE GENOMIC DNA]</scope>
    <source>
        <strain evidence="14">Uis1B</strain>
    </source>
</reference>
<evidence type="ECO:0000256" key="8">
    <source>
        <dbReference type="ARBA" id="ARBA00033408"/>
    </source>
</evidence>
<evidence type="ECO:0000256" key="4">
    <source>
        <dbReference type="ARBA" id="ARBA00022741"/>
    </source>
</evidence>
<dbReference type="GO" id="GO:0009432">
    <property type="term" value="P:SOS response"/>
    <property type="evidence" value="ECO:0007669"/>
    <property type="project" value="TreeGrafter"/>
</dbReference>
<feature type="region of interest" description="Disordered" evidence="11">
    <location>
        <begin position="582"/>
        <end position="604"/>
    </location>
</feature>
<sequence>MLQELEIRDLGPIRHALIAPAAGMTAITGETGAGKSMLLNALRLISGGAAPSRLVAVGARDAWAQGVFEVGEHGEPSHMAAEAGVDVQDGELYLTRSVPAKGRSRSVLNGRSVPRAVLQRLSDELVTIHGQSDQLRMASASRQRDFLDAYARDDERLDSYRQAWRRLNECDAKLRDLTDQAAEARQRSDYLRESIERIDRIAPKPGEDGELHRLRDRIENAAQIAHGVSGALAAIDPSQIGSDDGAGATGLIEQAVQSLRGIRVEGEYGDLADRLETVNVELSDVVYALTGLIDDSAQGQDLDQINERIHELDELTRRWGPTLDDVLAWREKAGYELEDLDASPERIDRLREDRRQAYRQALEAAWRLHEERARAAGDLSARVTGELKSLAMNGAALQIEVPARKGTLDSGWENAEMPEGFGPLDASGCDDVRFLFTPFPGSERLPMGRSASGGELSRLMLALELAAADKGFATATVGRNDGLPSTFVFDEVDAGVGGKAAAELGRRLAMLARDAQVIVVTHLPQVASWADCQFVVAKGAARTGDVEDDAERSMNDGLPDVWTTVSEVRGEAREREIARMLAGSESETSLSHARELLESSRLQD</sequence>
<dbReference type="NCBIfam" id="TIGR00634">
    <property type="entry name" value="recN"/>
    <property type="match status" value="1"/>
</dbReference>
<accession>A0A2N5JBG9</accession>